<keyword evidence="1" id="KW-1133">Transmembrane helix</keyword>
<reference evidence="3 4" key="1">
    <citation type="submission" date="2018-06" db="EMBL/GenBank/DDBJ databases">
        <authorList>
            <consortium name="Pathogen Informatics"/>
            <person name="Doyle S."/>
        </authorList>
    </citation>
    <scope>NUCLEOTIDE SEQUENCE [LARGE SCALE GENOMIC DNA]</scope>
    <source>
        <strain evidence="3 4">NCTC11661</strain>
    </source>
</reference>
<organism evidence="3 4">
    <name type="scientific">Bergeyella zoohelcum</name>
    <dbReference type="NCBI Taxonomy" id="1015"/>
    <lineage>
        <taxon>Bacteria</taxon>
        <taxon>Pseudomonadati</taxon>
        <taxon>Bacteroidota</taxon>
        <taxon>Flavobacteriia</taxon>
        <taxon>Flavobacteriales</taxon>
        <taxon>Weeksellaceae</taxon>
        <taxon>Bergeyella</taxon>
    </lineage>
</organism>
<dbReference type="CDD" id="cd06259">
    <property type="entry name" value="YdcF-like"/>
    <property type="match status" value="1"/>
</dbReference>
<dbReference type="PANTHER" id="PTHR30336">
    <property type="entry name" value="INNER MEMBRANE PROTEIN, PROBABLE PERMEASE"/>
    <property type="match status" value="1"/>
</dbReference>
<evidence type="ECO:0000313" key="3">
    <source>
        <dbReference type="EMBL" id="SUV52906.1"/>
    </source>
</evidence>
<dbReference type="PANTHER" id="PTHR30336:SF6">
    <property type="entry name" value="INTEGRAL MEMBRANE PROTEIN"/>
    <property type="match status" value="1"/>
</dbReference>
<dbReference type="Proteomes" id="UP000255515">
    <property type="component" value="Unassembled WGS sequence"/>
</dbReference>
<dbReference type="EMBL" id="UFTJ01000003">
    <property type="protein sequence ID" value="SUV52906.1"/>
    <property type="molecule type" value="Genomic_DNA"/>
</dbReference>
<evidence type="ECO:0000259" key="2">
    <source>
        <dbReference type="Pfam" id="PF02698"/>
    </source>
</evidence>
<keyword evidence="1" id="KW-0812">Transmembrane</keyword>
<dbReference type="InterPro" id="IPR003848">
    <property type="entry name" value="DUF218"/>
</dbReference>
<dbReference type="GO" id="GO:0005886">
    <property type="term" value="C:plasma membrane"/>
    <property type="evidence" value="ECO:0007669"/>
    <property type="project" value="TreeGrafter"/>
</dbReference>
<evidence type="ECO:0000256" key="1">
    <source>
        <dbReference type="SAM" id="Phobius"/>
    </source>
</evidence>
<proteinExistence type="predicted"/>
<gene>
    <name evidence="3" type="ORF">NCTC11661_02053</name>
</gene>
<dbReference type="RefSeq" id="WP_039965534.1">
    <property type="nucleotide sequence ID" value="NZ_JAXFPJ010000036.1"/>
</dbReference>
<feature type="transmembrane region" description="Helical" evidence="1">
    <location>
        <begin position="7"/>
        <end position="30"/>
    </location>
</feature>
<dbReference type="AlphaFoldDB" id="A0A380ZVX4"/>
<dbReference type="Pfam" id="PF02698">
    <property type="entry name" value="DUF218"/>
    <property type="match status" value="1"/>
</dbReference>
<dbReference type="InterPro" id="IPR051599">
    <property type="entry name" value="Cell_Envelope_Assoc"/>
</dbReference>
<evidence type="ECO:0000313" key="4">
    <source>
        <dbReference type="Proteomes" id="UP000255515"/>
    </source>
</evidence>
<accession>A0A380ZVX4</accession>
<protein>
    <submittedName>
        <fullName evidence="3">Vancomycin high temperature exclusion protein</fullName>
    </submittedName>
</protein>
<keyword evidence="1" id="KW-0472">Membrane</keyword>
<sequence length="205" mass="23464">MKKIILIFRFLFYSAELIVLLIIMANFWVISLTKGHTYTKISKIPYKETALVLGTSPKTKGGNANPYFISRMDAAALLYHYGKINEIIVSGEKSPGYDETLYMKNYLVSQEGIPENAIVRDTLGFNTQKSISRCKDVYAKNDIIIVSQGYHNMRALFYARNKDMDAIAFDARSVNQPESYYRNQFREAIARVQAVIYYITGYSLD</sequence>
<name>A0A380ZVX4_9FLAO</name>
<feature type="domain" description="DUF218" evidence="2">
    <location>
        <begin position="50"/>
        <end position="174"/>
    </location>
</feature>